<name>A0ABS8L019_9HYPH</name>
<proteinExistence type="predicted"/>
<protein>
    <submittedName>
        <fullName evidence="1">Uncharacterized protein</fullName>
    </submittedName>
</protein>
<accession>A0ABS8L019</accession>
<reference evidence="1 2" key="1">
    <citation type="submission" date="2021-11" db="EMBL/GenBank/DDBJ databases">
        <authorList>
            <person name="Lee D.-H."/>
            <person name="Kim S.-B."/>
        </authorList>
    </citation>
    <scope>NUCLEOTIDE SEQUENCE [LARGE SCALE GENOMIC DNA]</scope>
    <source>
        <strain evidence="1 2">KCTC 52223</strain>
    </source>
</reference>
<organism evidence="1 2">
    <name type="scientific">Reyranella aquatilis</name>
    <dbReference type="NCBI Taxonomy" id="2035356"/>
    <lineage>
        <taxon>Bacteria</taxon>
        <taxon>Pseudomonadati</taxon>
        <taxon>Pseudomonadota</taxon>
        <taxon>Alphaproteobacteria</taxon>
        <taxon>Hyphomicrobiales</taxon>
        <taxon>Reyranellaceae</taxon>
        <taxon>Reyranella</taxon>
    </lineage>
</organism>
<evidence type="ECO:0000313" key="1">
    <source>
        <dbReference type="EMBL" id="MCC8431694.1"/>
    </source>
</evidence>
<sequence length="360" mass="41243">MTRSTIFVRRGDRLIARLKHLFYAWRFADQIDARVVMVWPSLPVFWHQFDGTDYSPSLIFNLRDFYAAGGGDDLVFLEGPVSYPLPRRSLRDKEFAAMRPRAFDRAYFAENPSTFYEQDAVVFSFADEPRTREYTYNTLRKLYDRLPHDPAITRSIGIAGQRIGDEQYVGLHVRRGDVDEMLRQDLPKLAEGALTPERLALLMGHYVCRTALNEFYYKSIEAAITAGQKIVYFSDSPDTLDHFVKTFGRRHFVDAGAFRMRYPIQKAFLDFNLLVGASRIISTGSNYASFAATLGNSELTNVAVAGSLEQLERHLHVEYLNDVQIGADGSRILRNELEKQYLRRSRMRPLEAEEALPAAL</sequence>
<keyword evidence="2" id="KW-1185">Reference proteome</keyword>
<dbReference type="EMBL" id="JAJISD010000011">
    <property type="protein sequence ID" value="MCC8431694.1"/>
    <property type="molecule type" value="Genomic_DNA"/>
</dbReference>
<dbReference type="Proteomes" id="UP001198862">
    <property type="component" value="Unassembled WGS sequence"/>
</dbReference>
<comment type="caution">
    <text evidence="1">The sequence shown here is derived from an EMBL/GenBank/DDBJ whole genome shotgun (WGS) entry which is preliminary data.</text>
</comment>
<evidence type="ECO:0000313" key="2">
    <source>
        <dbReference type="Proteomes" id="UP001198862"/>
    </source>
</evidence>
<dbReference type="RefSeq" id="WP_230553124.1">
    <property type="nucleotide sequence ID" value="NZ_JAJISD010000011.1"/>
</dbReference>
<gene>
    <name evidence="1" type="ORF">LJ725_22185</name>
</gene>